<evidence type="ECO:0000256" key="2">
    <source>
        <dbReference type="ARBA" id="ARBA00009810"/>
    </source>
</evidence>
<dbReference type="PROSITE" id="PS01156">
    <property type="entry name" value="TONB_DEPENDENT_REC_2"/>
    <property type="match status" value="1"/>
</dbReference>
<name>A0A4U0PCP4_9NEIS</name>
<dbReference type="GO" id="GO:0009279">
    <property type="term" value="C:cell outer membrane"/>
    <property type="evidence" value="ECO:0007669"/>
    <property type="project" value="UniProtKB-SubCell"/>
</dbReference>
<gene>
    <name evidence="21" type="ORF">FAZ21_18820</name>
</gene>
<dbReference type="Pfam" id="PF07715">
    <property type="entry name" value="Plug"/>
    <property type="match status" value="1"/>
</dbReference>
<dbReference type="GO" id="GO:0038023">
    <property type="term" value="F:signaling receptor activity"/>
    <property type="evidence" value="ECO:0007669"/>
    <property type="project" value="InterPro"/>
</dbReference>
<keyword evidence="4 14" id="KW-1134">Transmembrane beta strand</keyword>
<evidence type="ECO:0000259" key="20">
    <source>
        <dbReference type="Pfam" id="PF07715"/>
    </source>
</evidence>
<evidence type="ECO:0000256" key="16">
    <source>
        <dbReference type="RuleBase" id="RU003357"/>
    </source>
</evidence>
<accession>A0A4U0PCP4</accession>
<comment type="similarity">
    <text evidence="2 14 16">Belongs to the TonB-dependent receptor family.</text>
</comment>
<evidence type="ECO:0000259" key="19">
    <source>
        <dbReference type="Pfam" id="PF00593"/>
    </source>
</evidence>
<evidence type="ECO:0000256" key="6">
    <source>
        <dbReference type="ARBA" id="ARBA00022692"/>
    </source>
</evidence>
<organism evidence="21 22">
    <name type="scientific">Chitiniphilus eburneus</name>
    <dbReference type="NCBI Taxonomy" id="2571148"/>
    <lineage>
        <taxon>Bacteria</taxon>
        <taxon>Pseudomonadati</taxon>
        <taxon>Pseudomonadota</taxon>
        <taxon>Betaproteobacteria</taxon>
        <taxon>Neisseriales</taxon>
        <taxon>Chitinibacteraceae</taxon>
        <taxon>Chitiniphilus</taxon>
    </lineage>
</organism>
<keyword evidence="22" id="KW-1185">Reference proteome</keyword>
<keyword evidence="5" id="KW-0410">Iron transport</keyword>
<dbReference type="InterPro" id="IPR010917">
    <property type="entry name" value="TonB_rcpt_CS"/>
</dbReference>
<feature type="short sequence motif" description="TonB C-terminal box" evidence="15">
    <location>
        <begin position="699"/>
        <end position="716"/>
    </location>
</feature>
<feature type="region of interest" description="Disordered" evidence="17">
    <location>
        <begin position="50"/>
        <end position="72"/>
    </location>
</feature>
<evidence type="ECO:0000256" key="7">
    <source>
        <dbReference type="ARBA" id="ARBA00022729"/>
    </source>
</evidence>
<dbReference type="Gene3D" id="2.40.170.20">
    <property type="entry name" value="TonB-dependent receptor, beta-barrel domain"/>
    <property type="match status" value="1"/>
</dbReference>
<dbReference type="Pfam" id="PF00593">
    <property type="entry name" value="TonB_dep_Rec_b-barrel"/>
    <property type="match status" value="1"/>
</dbReference>
<evidence type="ECO:0000256" key="17">
    <source>
        <dbReference type="SAM" id="MobiDB-lite"/>
    </source>
</evidence>
<reference evidence="21 22" key="1">
    <citation type="submission" date="2019-04" db="EMBL/GenBank/DDBJ databases">
        <title>Chitiniphilus eburnea sp. nov., a novel chitinolytic bacterium isolated from aquaculture sludge.</title>
        <authorList>
            <person name="Sheng M."/>
        </authorList>
    </citation>
    <scope>NUCLEOTIDE SEQUENCE [LARGE SCALE GENOMIC DNA]</scope>
    <source>
        <strain evidence="21 22">HX-2-15</strain>
    </source>
</reference>
<dbReference type="InterPro" id="IPR010105">
    <property type="entry name" value="TonB_sidphr_rcpt"/>
</dbReference>
<keyword evidence="12 21" id="KW-0675">Receptor</keyword>
<dbReference type="OrthoDB" id="9790771at2"/>
<evidence type="ECO:0000256" key="5">
    <source>
        <dbReference type="ARBA" id="ARBA00022496"/>
    </source>
</evidence>
<evidence type="ECO:0000256" key="12">
    <source>
        <dbReference type="ARBA" id="ARBA00023170"/>
    </source>
</evidence>
<evidence type="ECO:0000256" key="1">
    <source>
        <dbReference type="ARBA" id="ARBA00004571"/>
    </source>
</evidence>
<keyword evidence="7 18" id="KW-0732">Signal</keyword>
<evidence type="ECO:0000313" key="21">
    <source>
        <dbReference type="EMBL" id="TJZ64742.1"/>
    </source>
</evidence>
<feature type="domain" description="TonB-dependent receptor plug" evidence="20">
    <location>
        <begin position="78"/>
        <end position="182"/>
    </location>
</feature>
<dbReference type="Gene3D" id="2.170.130.10">
    <property type="entry name" value="TonB-dependent receptor, plug domain"/>
    <property type="match status" value="1"/>
</dbReference>
<keyword evidence="6 14" id="KW-0812">Transmembrane</keyword>
<keyword evidence="8" id="KW-0408">Iron</keyword>
<dbReference type="Proteomes" id="UP000310016">
    <property type="component" value="Unassembled WGS sequence"/>
</dbReference>
<dbReference type="GO" id="GO:0015344">
    <property type="term" value="F:siderophore uptake transmembrane transporter activity"/>
    <property type="evidence" value="ECO:0007669"/>
    <property type="project" value="TreeGrafter"/>
</dbReference>
<evidence type="ECO:0000256" key="14">
    <source>
        <dbReference type="PROSITE-ProRule" id="PRU01360"/>
    </source>
</evidence>
<keyword evidence="10 16" id="KW-0798">TonB box</keyword>
<dbReference type="CDD" id="cd01347">
    <property type="entry name" value="ligand_gated_channel"/>
    <property type="match status" value="1"/>
</dbReference>
<dbReference type="PROSITE" id="PS52016">
    <property type="entry name" value="TONB_DEPENDENT_REC_3"/>
    <property type="match status" value="1"/>
</dbReference>
<dbReference type="EMBL" id="SUMF01000042">
    <property type="protein sequence ID" value="TJZ64742.1"/>
    <property type="molecule type" value="Genomic_DNA"/>
</dbReference>
<proteinExistence type="inferred from homology"/>
<dbReference type="AlphaFoldDB" id="A0A4U0PCP4"/>
<dbReference type="NCBIfam" id="TIGR01783">
    <property type="entry name" value="TonB-siderophor"/>
    <property type="match status" value="1"/>
</dbReference>
<comment type="caution">
    <text evidence="21">The sequence shown here is derived from an EMBL/GenBank/DDBJ whole genome shotgun (WGS) entry which is preliminary data.</text>
</comment>
<dbReference type="GO" id="GO:0015891">
    <property type="term" value="P:siderophore transport"/>
    <property type="evidence" value="ECO:0007669"/>
    <property type="project" value="InterPro"/>
</dbReference>
<dbReference type="SUPFAM" id="SSF56935">
    <property type="entry name" value="Porins"/>
    <property type="match status" value="1"/>
</dbReference>
<feature type="chain" id="PRO_5020747287" evidence="18">
    <location>
        <begin position="35"/>
        <end position="716"/>
    </location>
</feature>
<keyword evidence="3 14" id="KW-0813">Transport</keyword>
<protein>
    <submittedName>
        <fullName evidence="21">TonB-dependent siderophore receptor</fullName>
    </submittedName>
</protein>
<dbReference type="FunFam" id="2.40.170.20:FF:000005">
    <property type="entry name" value="TonB-dependent siderophore receptor"/>
    <property type="match status" value="1"/>
</dbReference>
<feature type="domain" description="TonB-dependent receptor-like beta-barrel" evidence="19">
    <location>
        <begin position="260"/>
        <end position="686"/>
    </location>
</feature>
<evidence type="ECO:0000256" key="11">
    <source>
        <dbReference type="ARBA" id="ARBA00023136"/>
    </source>
</evidence>
<evidence type="ECO:0000313" key="22">
    <source>
        <dbReference type="Proteomes" id="UP000310016"/>
    </source>
</evidence>
<evidence type="ECO:0000256" key="3">
    <source>
        <dbReference type="ARBA" id="ARBA00022448"/>
    </source>
</evidence>
<keyword evidence="11 14" id="KW-0472">Membrane</keyword>
<evidence type="ECO:0000256" key="10">
    <source>
        <dbReference type="ARBA" id="ARBA00023077"/>
    </source>
</evidence>
<evidence type="ECO:0000256" key="15">
    <source>
        <dbReference type="PROSITE-ProRule" id="PRU10144"/>
    </source>
</evidence>
<dbReference type="InterPro" id="IPR036942">
    <property type="entry name" value="Beta-barrel_TonB_sf"/>
</dbReference>
<dbReference type="InterPro" id="IPR012910">
    <property type="entry name" value="Plug_dom"/>
</dbReference>
<evidence type="ECO:0000256" key="8">
    <source>
        <dbReference type="ARBA" id="ARBA00023004"/>
    </source>
</evidence>
<dbReference type="PANTHER" id="PTHR32552:SF68">
    <property type="entry name" value="FERRICHROME OUTER MEMBRANE TRANSPORTER_PHAGE RECEPTOR"/>
    <property type="match status" value="1"/>
</dbReference>
<dbReference type="PANTHER" id="PTHR32552">
    <property type="entry name" value="FERRICHROME IRON RECEPTOR-RELATED"/>
    <property type="match status" value="1"/>
</dbReference>
<dbReference type="InterPro" id="IPR000531">
    <property type="entry name" value="Beta-barrel_TonB"/>
</dbReference>
<keyword evidence="9" id="KW-0406">Ion transport</keyword>
<evidence type="ECO:0000256" key="18">
    <source>
        <dbReference type="SAM" id="SignalP"/>
    </source>
</evidence>
<evidence type="ECO:0000256" key="13">
    <source>
        <dbReference type="ARBA" id="ARBA00023237"/>
    </source>
</evidence>
<evidence type="ECO:0000256" key="9">
    <source>
        <dbReference type="ARBA" id="ARBA00023065"/>
    </source>
</evidence>
<dbReference type="InterPro" id="IPR037066">
    <property type="entry name" value="Plug_dom_sf"/>
</dbReference>
<sequence length="716" mass="79353">MKNHKPRLLRLKPAVRALHSVFLGLAFGPSLALAAPEPVAEATLPTVTVTAPAESPTGPVTGYTAKRSATATKTDTPLIETPQSVSVVGREEMEDRGATTLLEAIRYTPGVTVSNWGYDIRGYDWLLIRGFNAQSSSSFRDGLRQSGLGYVEPITEVYGLERVEVLRGPASVMFGRGDAGGVVNRVSKTPYLNAPREVEVQLGSFERKQIAADFGGSLNTDNSLLYRVVALGLDSNSQEEYPNGDDAYQKRLYLAPSLRWDLSPDTSLTLLAEVLRNEASDDINYITGPNGELTNVKEGDPRYSIVDIDSTTFGYQFEHRFNDTWAFRQNLRYANRTADKHHIRSSLEADGRTLSRTAYHEDEDLDQWTVDTNVQGQVFTGQVAHTLLFGVDWDRMSGDAVSSSSNNTPSLDILNPIYNQDIPEPDQVDADGTRTIKQLGFYAQDQIRFNEQWLLTAGGRWDKVKLDYDDHLGSNSASQSDSAFTGRVGLTYLAPNGVAPYISYAQSFLPNFIDEFGTLFDPSRAEQIEAGVKVQPAGAPWMFTGAVYTLTKRDVVTYDDSDSYTAKQTGKIRSRGIELEGKAQLSPRLKGIASYTYTDAEVLESSYSYEVGKTPMQVPKQQAALWLDYTLPTEIGAFGFGGGLRYVGQRYDDAENTSRQGGYTLADAAIRWQQGAWQLAFNVNNLFDKEYFASRTYGNYQLGEERSYTVTGKYRF</sequence>
<dbReference type="InterPro" id="IPR039426">
    <property type="entry name" value="TonB-dep_rcpt-like"/>
</dbReference>
<keyword evidence="13 14" id="KW-0998">Cell outer membrane</keyword>
<feature type="signal peptide" evidence="18">
    <location>
        <begin position="1"/>
        <end position="34"/>
    </location>
</feature>
<dbReference type="FunFam" id="2.170.130.10:FF:000001">
    <property type="entry name" value="Catecholate siderophore TonB-dependent receptor"/>
    <property type="match status" value="1"/>
</dbReference>
<evidence type="ECO:0000256" key="4">
    <source>
        <dbReference type="ARBA" id="ARBA00022452"/>
    </source>
</evidence>
<comment type="subcellular location">
    <subcellularLocation>
        <location evidence="1 14">Cell outer membrane</location>
        <topology evidence="1 14">Multi-pass membrane protein</topology>
    </subcellularLocation>
</comment>